<feature type="transmembrane region" description="Helical" evidence="9">
    <location>
        <begin position="42"/>
        <end position="62"/>
    </location>
</feature>
<dbReference type="EMBL" id="JABBPG010000008">
    <property type="protein sequence ID" value="NOU52154.1"/>
    <property type="molecule type" value="Genomic_DNA"/>
</dbReference>
<dbReference type="InterPro" id="IPR050448">
    <property type="entry name" value="OpgB/LTA_synthase_biosynth"/>
</dbReference>
<feature type="transmembrane region" description="Helical" evidence="9">
    <location>
        <begin position="74"/>
        <end position="96"/>
    </location>
</feature>
<dbReference type="PIRSF" id="PIRSF005091">
    <property type="entry name" value="Mmb_sulf_HI1246"/>
    <property type="match status" value="1"/>
</dbReference>
<sequence length="643" mass="72426">MTFLTLLALFTISRLALSVWLIERITQDSLFELLWGGFRVDVSTSAYLLLPVLLLVFFGYFLPTRWQYFVNKLCQSYIVLLITSVVLFEIATPAFINQYDVRPNRLFIEYLQYPHEVFSMLVNGHLFTLVVAVVLCGATAFVTSQYIAHHKATSSNVGWVTHSLLSLCCLIALALMARGTLGHRPLNPSLVYFSQDALVNSLTLNSPYSVAFAIKNMRSEASAQALYGALDKQKIIQLVRNEAYKSAFISDEFPTLSREPSFYQGQQKNLVIVLEESLGARFVGALGGSGLTPNFDQLYQQGWGFKNMYATGTRSVRGIEAVITGFMPSPSRSVVKLSKSQHQFYTLASALSQQGYTTQFIYGGESHFDNMKSFFLGNGFSDIVDINDIESPEFVASWGVSDEDLFNQADKELVALAQSNQPFFSLIFTSSNHDPFDIPKGKVSLEDDFKSDNRARDLAIKYADHALGNFITTAQKRDYWQNTIFLVVADHDVRVFGSEPVPIKSFHIPAVILNSEVNAHADERLVSQIDLPVTLLSLLGVQEPSPMIGYDLTKTYPTQRAMMQYYDNYAYIENDKVAVLMPGKKASYWHYDVKNKQQHAIMPSTELEQIKEKALAHVLFSSLAYQKQLYRSNVNHRQVVKVH</sequence>
<keyword evidence="5 9" id="KW-0472">Membrane</keyword>
<name>A0A849VK37_9GAMM</name>
<evidence type="ECO:0000256" key="7">
    <source>
        <dbReference type="PIRSR" id="PIRSR005091-2"/>
    </source>
</evidence>
<dbReference type="InterPro" id="IPR017850">
    <property type="entry name" value="Alkaline_phosphatase_core_sf"/>
</dbReference>
<dbReference type="Proteomes" id="UP000586305">
    <property type="component" value="Unassembled WGS sequence"/>
</dbReference>
<keyword evidence="7" id="KW-0464">Manganese</keyword>
<dbReference type="AlphaFoldDB" id="A0A849VK37"/>
<accession>A0A849VK37</accession>
<comment type="subcellular location">
    <subcellularLocation>
        <location evidence="1">Cell membrane</location>
        <topology evidence="1">Multi-pass membrane protein</topology>
    </subcellularLocation>
</comment>
<keyword evidence="3 9" id="KW-0812">Transmembrane</keyword>
<feature type="binding site" evidence="8">
    <location>
        <position position="490"/>
    </location>
    <ligand>
        <name>Mn(2+)</name>
        <dbReference type="ChEBI" id="CHEBI:29035"/>
    </ligand>
</feature>
<dbReference type="InterPro" id="IPR000917">
    <property type="entry name" value="Sulfatase_N"/>
</dbReference>
<organism evidence="11 12">
    <name type="scientific">Pseudoalteromonas caenipelagi</name>
    <dbReference type="NCBI Taxonomy" id="2726988"/>
    <lineage>
        <taxon>Bacteria</taxon>
        <taxon>Pseudomonadati</taxon>
        <taxon>Pseudomonadota</taxon>
        <taxon>Gammaproteobacteria</taxon>
        <taxon>Alteromonadales</taxon>
        <taxon>Pseudoalteromonadaceae</taxon>
        <taxon>Pseudoalteromonas</taxon>
    </lineage>
</organism>
<protein>
    <submittedName>
        <fullName evidence="11">LTA synthase family protein</fullName>
    </submittedName>
</protein>
<evidence type="ECO:0000313" key="12">
    <source>
        <dbReference type="Proteomes" id="UP000586305"/>
    </source>
</evidence>
<evidence type="ECO:0000256" key="1">
    <source>
        <dbReference type="ARBA" id="ARBA00004651"/>
    </source>
</evidence>
<reference evidence="11 12" key="1">
    <citation type="submission" date="2020-04" db="EMBL/GenBank/DDBJ databases">
        <title>Pseudoalteromonas caenipelagi sp. nov., isolated from a tidal flat.</title>
        <authorList>
            <person name="Park S."/>
            <person name="Yoon J.-H."/>
        </authorList>
    </citation>
    <scope>NUCLEOTIDE SEQUENCE [LARGE SCALE GENOMIC DNA]</scope>
    <source>
        <strain evidence="11 12">JBTF-M23</strain>
    </source>
</reference>
<feature type="domain" description="Sulfatase N-terminal" evidence="10">
    <location>
        <begin position="268"/>
        <end position="541"/>
    </location>
</feature>
<dbReference type="Gene3D" id="3.30.1120.80">
    <property type="match status" value="1"/>
</dbReference>
<dbReference type="Pfam" id="PF00884">
    <property type="entry name" value="Sulfatase"/>
    <property type="match status" value="1"/>
</dbReference>
<evidence type="ECO:0000256" key="6">
    <source>
        <dbReference type="PIRSR" id="PIRSR005091-1"/>
    </source>
</evidence>
<dbReference type="GO" id="GO:0046872">
    <property type="term" value="F:metal ion binding"/>
    <property type="evidence" value="ECO:0007669"/>
    <property type="project" value="UniProtKB-KW"/>
</dbReference>
<keyword evidence="12" id="KW-1185">Reference proteome</keyword>
<evidence type="ECO:0000256" key="2">
    <source>
        <dbReference type="ARBA" id="ARBA00022475"/>
    </source>
</evidence>
<evidence type="ECO:0000259" key="10">
    <source>
        <dbReference type="Pfam" id="PF00884"/>
    </source>
</evidence>
<evidence type="ECO:0000313" key="11">
    <source>
        <dbReference type="EMBL" id="NOU52154.1"/>
    </source>
</evidence>
<evidence type="ECO:0000256" key="4">
    <source>
        <dbReference type="ARBA" id="ARBA00022989"/>
    </source>
</evidence>
<gene>
    <name evidence="11" type="ORF">HG263_16620</name>
</gene>
<feature type="binding site" evidence="7">
    <location>
        <position position="433"/>
    </location>
    <ligand>
        <name>substrate</name>
    </ligand>
</feature>
<dbReference type="PANTHER" id="PTHR47371:SF3">
    <property type="entry name" value="PHOSPHOGLYCEROL TRANSFERASE I"/>
    <property type="match status" value="1"/>
</dbReference>
<dbReference type="SUPFAM" id="SSF53649">
    <property type="entry name" value="Alkaline phosphatase-like"/>
    <property type="match status" value="1"/>
</dbReference>
<comment type="caution">
    <text evidence="11">The sequence shown here is derived from an EMBL/GenBank/DDBJ whole genome shotgun (WGS) entry which is preliminary data.</text>
</comment>
<proteinExistence type="predicted"/>
<dbReference type="Gene3D" id="3.40.720.10">
    <property type="entry name" value="Alkaline Phosphatase, subunit A"/>
    <property type="match status" value="1"/>
</dbReference>
<dbReference type="CDD" id="cd16015">
    <property type="entry name" value="LTA_synthase"/>
    <property type="match status" value="1"/>
</dbReference>
<keyword evidence="7" id="KW-0479">Metal-binding</keyword>
<feature type="binding site" evidence="8">
    <location>
        <position position="491"/>
    </location>
    <ligand>
        <name>Mn(2+)</name>
        <dbReference type="ChEBI" id="CHEBI:29035"/>
    </ligand>
</feature>
<evidence type="ECO:0000256" key="8">
    <source>
        <dbReference type="PIRSR" id="PIRSR005091-3"/>
    </source>
</evidence>
<feature type="active site" evidence="6">
    <location>
        <position position="315"/>
    </location>
</feature>
<feature type="transmembrane region" description="Helical" evidence="9">
    <location>
        <begin position="159"/>
        <end position="177"/>
    </location>
</feature>
<feature type="transmembrane region" description="Helical" evidence="9">
    <location>
        <begin position="126"/>
        <end position="147"/>
    </location>
</feature>
<evidence type="ECO:0000256" key="5">
    <source>
        <dbReference type="ARBA" id="ARBA00023136"/>
    </source>
</evidence>
<keyword evidence="2" id="KW-1003">Cell membrane</keyword>
<evidence type="ECO:0000256" key="9">
    <source>
        <dbReference type="SAM" id="Phobius"/>
    </source>
</evidence>
<keyword evidence="4 9" id="KW-1133">Transmembrane helix</keyword>
<evidence type="ECO:0000256" key="3">
    <source>
        <dbReference type="ARBA" id="ARBA00022692"/>
    </source>
</evidence>
<dbReference type="GO" id="GO:0005886">
    <property type="term" value="C:plasma membrane"/>
    <property type="evidence" value="ECO:0007669"/>
    <property type="project" value="UniProtKB-SubCell"/>
</dbReference>
<dbReference type="PANTHER" id="PTHR47371">
    <property type="entry name" value="LIPOTEICHOIC ACID SYNTHASE"/>
    <property type="match status" value="1"/>
</dbReference>
<dbReference type="InterPro" id="IPR012160">
    <property type="entry name" value="LtaS-like"/>
</dbReference>
<feature type="binding site" evidence="8">
    <location>
        <position position="276"/>
    </location>
    <ligand>
        <name>Mn(2+)</name>
        <dbReference type="ChEBI" id="CHEBI:29035"/>
    </ligand>
</feature>